<dbReference type="STRING" id="1581557.BN1208_0096"/>
<protein>
    <recommendedName>
        <fullName evidence="4">Rod shape-determining protein MreD</fullName>
    </recommendedName>
</protein>
<sequence length="187" mass="21055">MSLIAYLKNKKLHILTLLGLAMLLTRGEHLLNSVSLPDASFALFLIGGMLIKKPRWFISLFVFSVVFDLITLSLSNHHHIPINLGYLGLLPSYGIMWFFGLSIANTRSFLKFAAFGVIATLIAFVISTQTYNLLSGNFPDITISESIQTGWEYLPQSFICTMSYLLAYWGIQSLFKRQFFSQKATAL</sequence>
<evidence type="ECO:0000313" key="3">
    <source>
        <dbReference type="Proteomes" id="UP000064007"/>
    </source>
</evidence>
<keyword evidence="1" id="KW-0812">Transmembrane</keyword>
<dbReference type="OrthoDB" id="9787530at2"/>
<dbReference type="HOGENOM" id="CLU_086387_1_0_4"/>
<evidence type="ECO:0000256" key="1">
    <source>
        <dbReference type="SAM" id="Phobius"/>
    </source>
</evidence>
<dbReference type="KEGG" id="mbat:BN1208_0096"/>
<organism evidence="2 3">
    <name type="scientific">Candidatus Methylopumilus planktonicus</name>
    <dbReference type="NCBI Taxonomy" id="1581557"/>
    <lineage>
        <taxon>Bacteria</taxon>
        <taxon>Pseudomonadati</taxon>
        <taxon>Pseudomonadota</taxon>
        <taxon>Betaproteobacteria</taxon>
        <taxon>Nitrosomonadales</taxon>
        <taxon>Methylophilaceae</taxon>
        <taxon>Candidatus Methylopumilus</taxon>
    </lineage>
</organism>
<reference evidence="3" key="1">
    <citation type="submission" date="2014-12" db="EMBL/GenBank/DDBJ databases">
        <authorList>
            <person name="Salcher M.M."/>
        </authorList>
    </citation>
    <scope>NUCLEOTIDE SEQUENCE [LARGE SCALE GENOMIC DNA]</scope>
    <source>
        <strain evidence="3">MMS-10A-171</strain>
    </source>
</reference>
<feature type="transmembrane region" description="Helical" evidence="1">
    <location>
        <begin position="153"/>
        <end position="171"/>
    </location>
</feature>
<keyword evidence="1" id="KW-0472">Membrane</keyword>
<keyword evidence="3" id="KW-1185">Reference proteome</keyword>
<gene>
    <name evidence="2" type="ORF">BN1208_0096</name>
</gene>
<feature type="transmembrane region" description="Helical" evidence="1">
    <location>
        <begin position="80"/>
        <end position="100"/>
    </location>
</feature>
<name>A0A0D6EUQ7_9PROT</name>
<dbReference type="EMBL" id="LN827929">
    <property type="protein sequence ID" value="CEZ18992.1"/>
    <property type="molecule type" value="Genomic_DNA"/>
</dbReference>
<feature type="transmembrane region" description="Helical" evidence="1">
    <location>
        <begin position="56"/>
        <end position="74"/>
    </location>
</feature>
<feature type="transmembrane region" description="Helical" evidence="1">
    <location>
        <begin position="112"/>
        <end position="133"/>
    </location>
</feature>
<proteinExistence type="predicted"/>
<dbReference type="AlphaFoldDB" id="A0A0D6EUQ7"/>
<accession>A0A0D6EUQ7</accession>
<evidence type="ECO:0008006" key="4">
    <source>
        <dbReference type="Google" id="ProtNLM"/>
    </source>
</evidence>
<keyword evidence="1" id="KW-1133">Transmembrane helix</keyword>
<dbReference type="Proteomes" id="UP000064007">
    <property type="component" value="Chromosome 1"/>
</dbReference>
<dbReference type="RefSeq" id="WP_046486704.1">
    <property type="nucleotide sequence ID" value="NZ_LN827929.1"/>
</dbReference>
<evidence type="ECO:0000313" key="2">
    <source>
        <dbReference type="EMBL" id="CEZ18992.1"/>
    </source>
</evidence>